<dbReference type="Pfam" id="PF00005">
    <property type="entry name" value="ABC_tran"/>
    <property type="match status" value="1"/>
</dbReference>
<dbReference type="InterPro" id="IPR003593">
    <property type="entry name" value="AAA+_ATPase"/>
</dbReference>
<feature type="compositionally biased region" description="Polar residues" evidence="5">
    <location>
        <begin position="314"/>
        <end position="327"/>
    </location>
</feature>
<organism evidence="7">
    <name type="scientific">bioreactor metagenome</name>
    <dbReference type="NCBI Taxonomy" id="1076179"/>
    <lineage>
        <taxon>unclassified sequences</taxon>
        <taxon>metagenomes</taxon>
        <taxon>ecological metagenomes</taxon>
    </lineage>
</organism>
<dbReference type="PANTHER" id="PTHR43335">
    <property type="entry name" value="ABC TRANSPORTER, ATP-BINDING PROTEIN"/>
    <property type="match status" value="1"/>
</dbReference>
<dbReference type="GO" id="GO:0005524">
    <property type="term" value="F:ATP binding"/>
    <property type="evidence" value="ECO:0007669"/>
    <property type="project" value="UniProtKB-KW"/>
</dbReference>
<dbReference type="PROSITE" id="PS50893">
    <property type="entry name" value="ABC_TRANSPORTER_2"/>
    <property type="match status" value="1"/>
</dbReference>
<evidence type="ECO:0000259" key="6">
    <source>
        <dbReference type="PROSITE" id="PS50893"/>
    </source>
</evidence>
<dbReference type="Gene3D" id="3.40.50.300">
    <property type="entry name" value="P-loop containing nucleotide triphosphate hydrolases"/>
    <property type="match status" value="1"/>
</dbReference>
<dbReference type="AlphaFoldDB" id="A0A644X5R7"/>
<dbReference type="GO" id="GO:0016887">
    <property type="term" value="F:ATP hydrolysis activity"/>
    <property type="evidence" value="ECO:0007669"/>
    <property type="project" value="InterPro"/>
</dbReference>
<dbReference type="CDD" id="cd03230">
    <property type="entry name" value="ABC_DR_subfamily_A"/>
    <property type="match status" value="1"/>
</dbReference>
<dbReference type="InterPro" id="IPR027417">
    <property type="entry name" value="P-loop_NTPase"/>
</dbReference>
<proteinExistence type="inferred from homology"/>
<reference evidence="7" key="1">
    <citation type="submission" date="2019-08" db="EMBL/GenBank/DDBJ databases">
        <authorList>
            <person name="Kucharzyk K."/>
            <person name="Murdoch R.W."/>
            <person name="Higgins S."/>
            <person name="Loffler F."/>
        </authorList>
    </citation>
    <scope>NUCLEOTIDE SEQUENCE</scope>
</reference>
<dbReference type="SMART" id="SM00382">
    <property type="entry name" value="AAA"/>
    <property type="match status" value="1"/>
</dbReference>
<gene>
    <name evidence="7" type="primary">btuD_133</name>
    <name evidence="7" type="ORF">SDC9_57856</name>
</gene>
<dbReference type="SUPFAM" id="SSF52540">
    <property type="entry name" value="P-loop containing nucleoside triphosphate hydrolases"/>
    <property type="match status" value="1"/>
</dbReference>
<feature type="region of interest" description="Disordered" evidence="5">
    <location>
        <begin position="311"/>
        <end position="351"/>
    </location>
</feature>
<evidence type="ECO:0000313" key="7">
    <source>
        <dbReference type="EMBL" id="MPM11510.1"/>
    </source>
</evidence>
<evidence type="ECO:0000256" key="1">
    <source>
        <dbReference type="ARBA" id="ARBA00005417"/>
    </source>
</evidence>
<evidence type="ECO:0000256" key="3">
    <source>
        <dbReference type="ARBA" id="ARBA00022741"/>
    </source>
</evidence>
<evidence type="ECO:0000256" key="5">
    <source>
        <dbReference type="SAM" id="MobiDB-lite"/>
    </source>
</evidence>
<sequence>MIEVKHLTKKYGNNTAVSDLSFTIQSGQIYGLLGPNGAGKSTTMNIMTGCLAATSGDVTINGHDIFEDAAKAKKLIGYLPEEPPLYQDMTPREYLSFVAKAKGVARDKRDEQMRRAMSVTQIDAVSDRLIKNLSKGYRQRVGIAQALLGDPEIIILDEPTVGLDPRQIIEIRDLIKNLGKNHTVILSSHILSEVSAICDSIIIISKGKIVASDTTEHLERLLAGSSTLELVVRATEDEVRSALSSIEGISQIVCKASPGEGTAEVTISSENNADLREKVFFAFCEKKRPILGMKIARASLEDVFIELTSDKANEAQQSEGDVQTPSPDETDGENEAVPPEDTQQDREASEK</sequence>
<dbReference type="PANTHER" id="PTHR43335:SF4">
    <property type="entry name" value="ABC TRANSPORTER, ATP-BINDING PROTEIN"/>
    <property type="match status" value="1"/>
</dbReference>
<dbReference type="InterPro" id="IPR003439">
    <property type="entry name" value="ABC_transporter-like_ATP-bd"/>
</dbReference>
<name>A0A644X5R7_9ZZZZ</name>
<comment type="caution">
    <text evidence="7">The sequence shown here is derived from an EMBL/GenBank/DDBJ whole genome shotgun (WGS) entry which is preliminary data.</text>
</comment>
<accession>A0A644X5R7</accession>
<keyword evidence="2" id="KW-0813">Transport</keyword>
<evidence type="ECO:0000256" key="2">
    <source>
        <dbReference type="ARBA" id="ARBA00022448"/>
    </source>
</evidence>
<keyword evidence="4 7" id="KW-0067">ATP-binding</keyword>
<protein>
    <submittedName>
        <fullName evidence="7">Vitamin B12 import ATP-binding protein BtuD</fullName>
    </submittedName>
</protein>
<comment type="similarity">
    <text evidence="1">Belongs to the ABC transporter superfamily.</text>
</comment>
<keyword evidence="3" id="KW-0547">Nucleotide-binding</keyword>
<dbReference type="EMBL" id="VSSQ01001839">
    <property type="protein sequence ID" value="MPM11510.1"/>
    <property type="molecule type" value="Genomic_DNA"/>
</dbReference>
<evidence type="ECO:0000256" key="4">
    <source>
        <dbReference type="ARBA" id="ARBA00022840"/>
    </source>
</evidence>
<feature type="domain" description="ABC transporter" evidence="6">
    <location>
        <begin position="2"/>
        <end position="231"/>
    </location>
</feature>